<keyword evidence="2" id="KW-1185">Reference proteome</keyword>
<protein>
    <submittedName>
        <fullName evidence="1">Uncharacterized protein</fullName>
    </submittedName>
</protein>
<dbReference type="Proteomes" id="UP000647339">
    <property type="component" value="Unassembled WGS sequence"/>
</dbReference>
<evidence type="ECO:0000313" key="1">
    <source>
        <dbReference type="EMBL" id="GGF24330.1"/>
    </source>
</evidence>
<accession>A0ABQ1UPX8</accession>
<proteinExistence type="predicted"/>
<name>A0ABQ1UPX8_9BACT</name>
<evidence type="ECO:0000313" key="2">
    <source>
        <dbReference type="Proteomes" id="UP000647339"/>
    </source>
</evidence>
<dbReference type="EMBL" id="BMIU01000004">
    <property type="protein sequence ID" value="GGF24330.1"/>
    <property type="molecule type" value="Genomic_DNA"/>
</dbReference>
<reference evidence="2" key="1">
    <citation type="journal article" date="2019" name="Int. J. Syst. Evol. Microbiol.">
        <title>The Global Catalogue of Microorganisms (GCM) 10K type strain sequencing project: providing services to taxonomists for standard genome sequencing and annotation.</title>
        <authorList>
            <consortium name="The Broad Institute Genomics Platform"/>
            <consortium name="The Broad Institute Genome Sequencing Center for Infectious Disease"/>
            <person name="Wu L."/>
            <person name="Ma J."/>
        </authorList>
    </citation>
    <scope>NUCLEOTIDE SEQUENCE [LARGE SCALE GENOMIC DNA]</scope>
    <source>
        <strain evidence="2">CGMCC 1.15407</strain>
    </source>
</reference>
<comment type="caution">
    <text evidence="1">The sequence shown here is derived from an EMBL/GenBank/DDBJ whole genome shotgun (WGS) entry which is preliminary data.</text>
</comment>
<sequence length="81" mass="9606">MVGPGLECLLGYISKIDKDPKSIRFYFLLLKPLAWNKLFKINYVTGRFTCWQGLEKLNFSFYVNNIIDPYVFHRMPCRPNI</sequence>
<organism evidence="1 2">
    <name type="scientific">Echinicola rosea</name>
    <dbReference type="NCBI Taxonomy" id="1807691"/>
    <lineage>
        <taxon>Bacteria</taxon>
        <taxon>Pseudomonadati</taxon>
        <taxon>Bacteroidota</taxon>
        <taxon>Cytophagia</taxon>
        <taxon>Cytophagales</taxon>
        <taxon>Cyclobacteriaceae</taxon>
        <taxon>Echinicola</taxon>
    </lineage>
</organism>
<gene>
    <name evidence="1" type="ORF">GCM10011339_10540</name>
</gene>